<dbReference type="VEuPathDB" id="VectorBase:GAUT001156"/>
<feature type="domain" description="SNF2 N-terminal" evidence="2">
    <location>
        <begin position="26"/>
        <end position="83"/>
    </location>
</feature>
<dbReference type="STRING" id="7395.A0A1A9UDT0"/>
<dbReference type="Proteomes" id="UP000078200">
    <property type="component" value="Unassembled WGS sequence"/>
</dbReference>
<evidence type="ECO:0000259" key="2">
    <source>
        <dbReference type="Pfam" id="PF00176"/>
    </source>
</evidence>
<keyword evidence="1" id="KW-0472">Membrane</keyword>
<dbReference type="Pfam" id="PF00176">
    <property type="entry name" value="SNF2-rel_dom"/>
    <property type="match status" value="1"/>
</dbReference>
<proteinExistence type="predicted"/>
<dbReference type="InterPro" id="IPR000330">
    <property type="entry name" value="SNF2_N"/>
</dbReference>
<evidence type="ECO:0000313" key="4">
    <source>
        <dbReference type="Proteomes" id="UP000078200"/>
    </source>
</evidence>
<keyword evidence="4" id="KW-1185">Reference proteome</keyword>
<dbReference type="EnsemblMetazoa" id="GAUT001156-RA">
    <property type="protein sequence ID" value="GAUT001156-PA"/>
    <property type="gene ID" value="GAUT001156"/>
</dbReference>
<organism evidence="3 4">
    <name type="scientific">Glossina austeni</name>
    <name type="common">Savannah tsetse fly</name>
    <dbReference type="NCBI Taxonomy" id="7395"/>
    <lineage>
        <taxon>Eukaryota</taxon>
        <taxon>Metazoa</taxon>
        <taxon>Ecdysozoa</taxon>
        <taxon>Arthropoda</taxon>
        <taxon>Hexapoda</taxon>
        <taxon>Insecta</taxon>
        <taxon>Pterygota</taxon>
        <taxon>Neoptera</taxon>
        <taxon>Endopterygota</taxon>
        <taxon>Diptera</taxon>
        <taxon>Brachycera</taxon>
        <taxon>Muscomorpha</taxon>
        <taxon>Hippoboscoidea</taxon>
        <taxon>Glossinidae</taxon>
        <taxon>Glossina</taxon>
    </lineage>
</organism>
<keyword evidence="1" id="KW-1133">Transmembrane helix</keyword>
<evidence type="ECO:0000313" key="3">
    <source>
        <dbReference type="EnsemblMetazoa" id="GAUT001156-PA"/>
    </source>
</evidence>
<accession>A0A1A9UDT0</accession>
<protein>
    <recommendedName>
        <fullName evidence="2">SNF2 N-terminal domain-containing protein</fullName>
    </recommendedName>
</protein>
<evidence type="ECO:0000256" key="1">
    <source>
        <dbReference type="SAM" id="Phobius"/>
    </source>
</evidence>
<keyword evidence="1" id="KW-0812">Transmembrane</keyword>
<dbReference type="AlphaFoldDB" id="A0A1A9UDT0"/>
<dbReference type="GO" id="GO:0005524">
    <property type="term" value="F:ATP binding"/>
    <property type="evidence" value="ECO:0007669"/>
    <property type="project" value="InterPro"/>
</dbReference>
<reference evidence="3" key="1">
    <citation type="submission" date="2020-05" db="UniProtKB">
        <authorList>
            <consortium name="EnsemblMetazoa"/>
        </authorList>
    </citation>
    <scope>IDENTIFICATION</scope>
    <source>
        <strain evidence="3">TTRI</strain>
    </source>
</reference>
<name>A0A1A9UDT0_GLOAU</name>
<sequence>MGASCLEFELGNTGLIVRNHKSQTSVATLMLRRTKAQLQGTGEVSNLPQKRTELIEIDLDKDEMKVYQRVMPYSHDVFAKFLKQKAESYEILALLLFAGLIVATFLWLVTIKYLRSRNLEPDIEIK</sequence>
<feature type="transmembrane region" description="Helical" evidence="1">
    <location>
        <begin position="91"/>
        <end position="109"/>
    </location>
</feature>